<sequence length="255" mass="27991">MSGSVVYETNNHIAVLRINRPEASNAINSEVMEGLSHALVQAEENDQVRVVILTGTGERSFVAGGDLKEFHEVLQTPNDVYEKWTDMRDILYRIATFQKPVIAALNGAARGGGGEVAAACHFRVASTTATVGFVQVKLGITPGWGGAALLARTIGYQKALRLILTGRVLSAEEAERIGLVDEVAAKEAFWEKVWKFAEEIAGNSPLAVQSMLQMMRQARDLRLEEAMDLESRLCASLWNSDIHQAAIEDFLNRKH</sequence>
<comment type="caution">
    <text evidence="1">The sequence shown here is derived from an EMBL/GenBank/DDBJ whole genome shotgun (WGS) entry which is preliminary data.</text>
</comment>
<dbReference type="RefSeq" id="WP_380027134.1">
    <property type="nucleotide sequence ID" value="NZ_JBHSHC010000115.1"/>
</dbReference>
<dbReference type="InterPro" id="IPR001753">
    <property type="entry name" value="Enoyl-CoA_hydra/iso"/>
</dbReference>
<dbReference type="Proteomes" id="UP001596002">
    <property type="component" value="Unassembled WGS sequence"/>
</dbReference>
<keyword evidence="2" id="KW-1185">Reference proteome</keyword>
<evidence type="ECO:0000313" key="1">
    <source>
        <dbReference type="EMBL" id="MFC4769055.1"/>
    </source>
</evidence>
<name>A0ABV9Q8U4_9BACL</name>
<proteinExistence type="predicted"/>
<dbReference type="Gene3D" id="3.90.226.10">
    <property type="entry name" value="2-enoyl-CoA Hydratase, Chain A, domain 1"/>
    <property type="match status" value="1"/>
</dbReference>
<evidence type="ECO:0000313" key="2">
    <source>
        <dbReference type="Proteomes" id="UP001596002"/>
    </source>
</evidence>
<accession>A0ABV9Q8U4</accession>
<dbReference type="CDD" id="cd06558">
    <property type="entry name" value="crotonase-like"/>
    <property type="match status" value="1"/>
</dbReference>
<gene>
    <name evidence="1" type="ORF">ACFO8Q_17095</name>
</gene>
<dbReference type="Pfam" id="PF00378">
    <property type="entry name" value="ECH_1"/>
    <property type="match status" value="1"/>
</dbReference>
<dbReference type="EMBL" id="JBHSHC010000115">
    <property type="protein sequence ID" value="MFC4769055.1"/>
    <property type="molecule type" value="Genomic_DNA"/>
</dbReference>
<protein>
    <submittedName>
        <fullName evidence="1">Enoyl-CoA hydratase/isomerase family protein</fullName>
    </submittedName>
</protein>
<dbReference type="PANTHER" id="PTHR11941:SF54">
    <property type="entry name" value="ENOYL-COA HYDRATASE, MITOCHONDRIAL"/>
    <property type="match status" value="1"/>
</dbReference>
<organism evidence="1 2">
    <name type="scientific">Effusibacillus consociatus</name>
    <dbReference type="NCBI Taxonomy" id="1117041"/>
    <lineage>
        <taxon>Bacteria</taxon>
        <taxon>Bacillati</taxon>
        <taxon>Bacillota</taxon>
        <taxon>Bacilli</taxon>
        <taxon>Bacillales</taxon>
        <taxon>Alicyclobacillaceae</taxon>
        <taxon>Effusibacillus</taxon>
    </lineage>
</organism>
<reference evidence="2" key="1">
    <citation type="journal article" date="2019" name="Int. J. Syst. Evol. Microbiol.">
        <title>The Global Catalogue of Microorganisms (GCM) 10K type strain sequencing project: providing services to taxonomists for standard genome sequencing and annotation.</title>
        <authorList>
            <consortium name="The Broad Institute Genomics Platform"/>
            <consortium name="The Broad Institute Genome Sequencing Center for Infectious Disease"/>
            <person name="Wu L."/>
            <person name="Ma J."/>
        </authorList>
    </citation>
    <scope>NUCLEOTIDE SEQUENCE [LARGE SCALE GENOMIC DNA]</scope>
    <source>
        <strain evidence="2">WYCCWR 12678</strain>
    </source>
</reference>
<dbReference type="SUPFAM" id="SSF52096">
    <property type="entry name" value="ClpP/crotonase"/>
    <property type="match status" value="1"/>
</dbReference>
<dbReference type="PANTHER" id="PTHR11941">
    <property type="entry name" value="ENOYL-COA HYDRATASE-RELATED"/>
    <property type="match status" value="1"/>
</dbReference>
<dbReference type="InterPro" id="IPR029045">
    <property type="entry name" value="ClpP/crotonase-like_dom_sf"/>
</dbReference>